<reference evidence="5 6" key="1">
    <citation type="submission" date="2013-11" db="EMBL/GenBank/DDBJ databases">
        <title>Complete genome sequence of Clostridum sp. M2/40.</title>
        <authorList>
            <person name="Wibberg D."/>
            <person name="Puehler A."/>
            <person name="Schlueter A."/>
        </authorList>
    </citation>
    <scope>NUCLEOTIDE SEQUENCE [LARGE SCALE GENOMIC DNA]</scope>
    <source>
        <strain evidence="6">M2/40</strain>
    </source>
</reference>
<keyword evidence="2 5" id="KW-0489">Methyltransferase</keyword>
<dbReference type="GO" id="GO:0006396">
    <property type="term" value="P:RNA processing"/>
    <property type="evidence" value="ECO:0007669"/>
    <property type="project" value="InterPro"/>
</dbReference>
<dbReference type="GO" id="GO:0003723">
    <property type="term" value="F:RNA binding"/>
    <property type="evidence" value="ECO:0007669"/>
    <property type="project" value="InterPro"/>
</dbReference>
<comment type="similarity">
    <text evidence="1">Belongs to the class IV-like SAM-binding methyltransferase superfamily. RNA methyltransferase TrmH family.</text>
</comment>
<organism evidence="5 6">
    <name type="scientific">Clostridium bornimense</name>
    <dbReference type="NCBI Taxonomy" id="1216932"/>
    <lineage>
        <taxon>Bacteria</taxon>
        <taxon>Bacillati</taxon>
        <taxon>Bacillota</taxon>
        <taxon>Clostridia</taxon>
        <taxon>Eubacteriales</taxon>
        <taxon>Clostridiaceae</taxon>
        <taxon>Clostridium</taxon>
    </lineage>
</organism>
<dbReference type="HOGENOM" id="CLU_021322_3_2_9"/>
<dbReference type="RefSeq" id="WP_044038977.1">
    <property type="nucleotide sequence ID" value="NZ_HG917868.1"/>
</dbReference>
<dbReference type="InterPro" id="IPR029026">
    <property type="entry name" value="tRNA_m1G_MTases_N"/>
</dbReference>
<dbReference type="Gene3D" id="3.30.1330.30">
    <property type="match status" value="1"/>
</dbReference>
<dbReference type="eggNOG" id="COG0566">
    <property type="taxonomic scope" value="Bacteria"/>
</dbReference>
<dbReference type="GO" id="GO:0008173">
    <property type="term" value="F:RNA methyltransferase activity"/>
    <property type="evidence" value="ECO:0007669"/>
    <property type="project" value="InterPro"/>
</dbReference>
<dbReference type="EMBL" id="HG917868">
    <property type="protein sequence ID" value="CDM69250.1"/>
    <property type="molecule type" value="Genomic_DNA"/>
</dbReference>
<dbReference type="InterPro" id="IPR051259">
    <property type="entry name" value="rRNA_Methyltransferase"/>
</dbReference>
<dbReference type="InterPro" id="IPR001537">
    <property type="entry name" value="SpoU_MeTrfase"/>
</dbReference>
<dbReference type="OrthoDB" id="9785673at2"/>
<dbReference type="GO" id="GO:0032259">
    <property type="term" value="P:methylation"/>
    <property type="evidence" value="ECO:0007669"/>
    <property type="project" value="UniProtKB-KW"/>
</dbReference>
<dbReference type="InterPro" id="IPR029028">
    <property type="entry name" value="Alpha/beta_knot_MTases"/>
</dbReference>
<dbReference type="PATRIC" id="fig|1216932.3.peg.2093"/>
<dbReference type="SUPFAM" id="SSF55315">
    <property type="entry name" value="L30e-like"/>
    <property type="match status" value="1"/>
</dbReference>
<evidence type="ECO:0000313" key="6">
    <source>
        <dbReference type="Proteomes" id="UP000019426"/>
    </source>
</evidence>
<dbReference type="CDD" id="cd18095">
    <property type="entry name" value="SpoU-like_rRNA-MTase"/>
    <property type="match status" value="1"/>
</dbReference>
<sequence>MNVITSKDNNIIKEIKKLKDRKTRSAKGEFLVEGFRFVEEALKSDFEIKTLIIEESVEDKLSNYNIDKYLDKVETIYVTKSIMKILASTETPQGILAVVKNKDIKLKDNEGFYIFCDKVQDPGNLGTIIRTAHASGALGVILRKGTVDLYNDKTLRSTMGSVFNVPVVYDNDDLDIIMSLKNKGFKVVSSSLDTDYNFYDIDLTGKCIIVVGNEGNGISSEIFAISDEKFKIPMPGGAESLNVGIATSVIAFEAVRQRNFKIKC</sequence>
<keyword evidence="6" id="KW-1185">Reference proteome</keyword>
<proteinExistence type="inferred from homology"/>
<dbReference type="GO" id="GO:0005737">
    <property type="term" value="C:cytoplasm"/>
    <property type="evidence" value="ECO:0007669"/>
    <property type="project" value="UniProtKB-ARBA"/>
</dbReference>
<dbReference type="SMART" id="SM00967">
    <property type="entry name" value="SpoU_sub_bind"/>
    <property type="match status" value="1"/>
</dbReference>
<dbReference type="KEGG" id="clt:CM240_2092"/>
<evidence type="ECO:0000256" key="3">
    <source>
        <dbReference type="ARBA" id="ARBA00022679"/>
    </source>
</evidence>
<keyword evidence="3 5" id="KW-0808">Transferase</keyword>
<dbReference type="Gene3D" id="3.40.1280.10">
    <property type="match status" value="1"/>
</dbReference>
<protein>
    <submittedName>
        <fullName evidence="5">tRNA/rRNA methyltransferase SpoU</fullName>
    </submittedName>
</protein>
<dbReference type="InterPro" id="IPR053888">
    <property type="entry name" value="MRM3-like_sub_bind"/>
</dbReference>
<evidence type="ECO:0000313" key="5">
    <source>
        <dbReference type="EMBL" id="CDM69250.1"/>
    </source>
</evidence>
<feature type="domain" description="RNA 2-O ribose methyltransferase substrate binding" evidence="4">
    <location>
        <begin position="31"/>
        <end position="105"/>
    </location>
</feature>
<dbReference type="Proteomes" id="UP000019426">
    <property type="component" value="Chromosome M2/40_rep1"/>
</dbReference>
<accession>W6SHR1</accession>
<dbReference type="AlphaFoldDB" id="W6SHR1"/>
<dbReference type="PANTHER" id="PTHR43191:SF2">
    <property type="entry name" value="RRNA METHYLTRANSFERASE 3, MITOCHONDRIAL"/>
    <property type="match status" value="1"/>
</dbReference>
<dbReference type="STRING" id="1216932.CM240_2092"/>
<dbReference type="InterPro" id="IPR029064">
    <property type="entry name" value="Ribosomal_eL30-like_sf"/>
</dbReference>
<dbReference type="SUPFAM" id="SSF75217">
    <property type="entry name" value="alpha/beta knot"/>
    <property type="match status" value="1"/>
</dbReference>
<evidence type="ECO:0000256" key="2">
    <source>
        <dbReference type="ARBA" id="ARBA00022603"/>
    </source>
</evidence>
<dbReference type="PANTHER" id="PTHR43191">
    <property type="entry name" value="RRNA METHYLTRANSFERASE 3"/>
    <property type="match status" value="1"/>
</dbReference>
<gene>
    <name evidence="5" type="ORF">CM240_2092</name>
</gene>
<dbReference type="Pfam" id="PF22435">
    <property type="entry name" value="MRM3-like_sub_bind"/>
    <property type="match status" value="1"/>
</dbReference>
<dbReference type="InterPro" id="IPR013123">
    <property type="entry name" value="SpoU_subst-bd"/>
</dbReference>
<evidence type="ECO:0000256" key="1">
    <source>
        <dbReference type="ARBA" id="ARBA00007228"/>
    </source>
</evidence>
<dbReference type="Pfam" id="PF00588">
    <property type="entry name" value="SpoU_methylase"/>
    <property type="match status" value="1"/>
</dbReference>
<name>W6SHR1_9CLOT</name>
<evidence type="ECO:0000259" key="4">
    <source>
        <dbReference type="SMART" id="SM00967"/>
    </source>
</evidence>